<proteinExistence type="predicted"/>
<gene>
    <name evidence="1" type="ORF">HZ995_10180</name>
</gene>
<dbReference type="AlphaFoldDB" id="A0A975I6F8"/>
<dbReference type="EMBL" id="CP060010">
    <property type="protein sequence ID" value="QTN34869.1"/>
    <property type="molecule type" value="Genomic_DNA"/>
</dbReference>
<protein>
    <recommendedName>
        <fullName evidence="3">DUF1127 domain-containing protein</fullName>
    </recommendedName>
</protein>
<accession>A0A975I6F8</accession>
<evidence type="ECO:0000313" key="2">
    <source>
        <dbReference type="Proteomes" id="UP000665026"/>
    </source>
</evidence>
<name>A0A975I6F8_9RHOB</name>
<evidence type="ECO:0000313" key="1">
    <source>
        <dbReference type="EMBL" id="QTN34869.1"/>
    </source>
</evidence>
<dbReference type="RefSeq" id="WP_209355554.1">
    <property type="nucleotide sequence ID" value="NZ_CP060010.1"/>
</dbReference>
<organism evidence="1 2">
    <name type="scientific">Cognatishimia activa</name>
    <dbReference type="NCBI Taxonomy" id="1715691"/>
    <lineage>
        <taxon>Bacteria</taxon>
        <taxon>Pseudomonadati</taxon>
        <taxon>Pseudomonadota</taxon>
        <taxon>Alphaproteobacteria</taxon>
        <taxon>Rhodobacterales</taxon>
        <taxon>Paracoccaceae</taxon>
        <taxon>Cognatishimia</taxon>
    </lineage>
</organism>
<sequence>MANIDVAARPQTTFLGTLAAPFVALGNAIIAHGEAVADYRAERFHLNLTDEELAQRGLNRKDQVRKAFAPYMSF</sequence>
<evidence type="ECO:0008006" key="3">
    <source>
        <dbReference type="Google" id="ProtNLM"/>
    </source>
</evidence>
<dbReference type="KEGG" id="cact:HZ995_10180"/>
<dbReference type="Proteomes" id="UP000665026">
    <property type="component" value="Chromosome"/>
</dbReference>
<reference evidence="1" key="1">
    <citation type="submission" date="2020-07" db="EMBL/GenBank/DDBJ databases">
        <title>Genome sequences of bacteria associated with the marine, planktonic diatom Thalassiosira profunda strain ECT2AJA-044.</title>
        <authorList>
            <person name="Gargas C.B."/>
            <person name="Roberts W.R."/>
            <person name="Alverson A.J."/>
        </authorList>
    </citation>
    <scope>NUCLEOTIDE SEQUENCE</scope>
    <source>
        <strain evidence="1">ECT2AJA-044</strain>
    </source>
</reference>